<dbReference type="GO" id="GO:0005886">
    <property type="term" value="C:plasma membrane"/>
    <property type="evidence" value="ECO:0007669"/>
    <property type="project" value="UniProtKB-SubCell"/>
</dbReference>
<sequence length="305" mass="33747">MSGVVVEKIIEMFIIMIGGFTAFKTRLVDENTTKKMSDLLLMLISPLLIFQSYQIDFNMKYFLGLLWTFLASVATFAFMIVLSGVLFRGKDERIPVEKVGAIYSNCGFIGIPLVDGILGSQGVFYLTAYLTVFNILVWTNGIWIMGEGGELKSAWKNLISPAIIAVFVGILCFLLQIRLPEIVSEPIQMVADMNTPLAMIIAGANLAQADLRSSLKDQRLYFVCLIRLIVFPILCVIPLYLMHLEFQIAFTVFIATACPAGATTIMFAERYGRDARYASEIFTVTTILSAVTIPLLSMAAAKILA</sequence>
<evidence type="ECO:0000256" key="3">
    <source>
        <dbReference type="ARBA" id="ARBA00022448"/>
    </source>
</evidence>
<feature type="transmembrane region" description="Helical" evidence="8">
    <location>
        <begin position="61"/>
        <end position="87"/>
    </location>
</feature>
<keyword evidence="7 8" id="KW-0472">Membrane</keyword>
<feature type="transmembrane region" description="Helical" evidence="8">
    <location>
        <begin position="158"/>
        <end position="177"/>
    </location>
</feature>
<dbReference type="Gene3D" id="1.20.1530.20">
    <property type="match status" value="1"/>
</dbReference>
<evidence type="ECO:0000256" key="8">
    <source>
        <dbReference type="SAM" id="Phobius"/>
    </source>
</evidence>
<feature type="transmembrane region" description="Helical" evidence="8">
    <location>
        <begin position="124"/>
        <end position="146"/>
    </location>
</feature>
<evidence type="ECO:0000313" key="9">
    <source>
        <dbReference type="EMBL" id="GFO84180.1"/>
    </source>
</evidence>
<dbReference type="PANTHER" id="PTHR36838">
    <property type="entry name" value="AUXIN EFFLUX CARRIER FAMILY PROTEIN"/>
    <property type="match status" value="1"/>
</dbReference>
<proteinExistence type="inferred from homology"/>
<comment type="subcellular location">
    <subcellularLocation>
        <location evidence="1">Cell membrane</location>
        <topology evidence="1">Multi-pass membrane protein</topology>
    </subcellularLocation>
</comment>
<evidence type="ECO:0000256" key="6">
    <source>
        <dbReference type="ARBA" id="ARBA00022989"/>
    </source>
</evidence>
<comment type="similarity">
    <text evidence="2">Belongs to the auxin efflux carrier (TC 2.A.69) family.</text>
</comment>
<keyword evidence="3" id="KW-0813">Transport</keyword>
<dbReference type="InterPro" id="IPR038770">
    <property type="entry name" value="Na+/solute_symporter_sf"/>
</dbReference>
<dbReference type="InterPro" id="IPR004776">
    <property type="entry name" value="Mem_transp_PIN-like"/>
</dbReference>
<feature type="transmembrane region" description="Helical" evidence="8">
    <location>
        <begin position="281"/>
        <end position="304"/>
    </location>
</feature>
<evidence type="ECO:0000313" key="10">
    <source>
        <dbReference type="Proteomes" id="UP000613208"/>
    </source>
</evidence>
<evidence type="ECO:0000256" key="4">
    <source>
        <dbReference type="ARBA" id="ARBA00022475"/>
    </source>
</evidence>
<feature type="transmembrane region" description="Helical" evidence="8">
    <location>
        <begin position="189"/>
        <end position="208"/>
    </location>
</feature>
<dbReference type="Pfam" id="PF03547">
    <property type="entry name" value="Mem_trans"/>
    <property type="match status" value="2"/>
</dbReference>
<dbReference type="AlphaFoldDB" id="A0A916Q768"/>
<keyword evidence="6 8" id="KW-1133">Transmembrane helix</keyword>
<dbReference type="RefSeq" id="WP_201309916.1">
    <property type="nucleotide sequence ID" value="NZ_BLYI01000009.1"/>
</dbReference>
<evidence type="ECO:0000256" key="7">
    <source>
        <dbReference type="ARBA" id="ARBA00023136"/>
    </source>
</evidence>
<keyword evidence="4" id="KW-1003">Cell membrane</keyword>
<evidence type="ECO:0000256" key="5">
    <source>
        <dbReference type="ARBA" id="ARBA00022692"/>
    </source>
</evidence>
<dbReference type="GO" id="GO:0055085">
    <property type="term" value="P:transmembrane transport"/>
    <property type="evidence" value="ECO:0007669"/>
    <property type="project" value="InterPro"/>
</dbReference>
<keyword evidence="5 8" id="KW-0812">Transmembrane</keyword>
<feature type="transmembrane region" description="Helical" evidence="8">
    <location>
        <begin position="220"/>
        <end position="242"/>
    </location>
</feature>
<comment type="caution">
    <text evidence="9">The sequence shown here is derived from an EMBL/GenBank/DDBJ whole genome shotgun (WGS) entry which is preliminary data.</text>
</comment>
<dbReference type="EMBL" id="BLYI01000009">
    <property type="protein sequence ID" value="GFO84180.1"/>
    <property type="molecule type" value="Genomic_DNA"/>
</dbReference>
<evidence type="ECO:0000256" key="1">
    <source>
        <dbReference type="ARBA" id="ARBA00004651"/>
    </source>
</evidence>
<feature type="transmembrane region" description="Helical" evidence="8">
    <location>
        <begin position="99"/>
        <end position="118"/>
    </location>
</feature>
<dbReference type="PANTHER" id="PTHR36838:SF1">
    <property type="entry name" value="SLR1864 PROTEIN"/>
    <property type="match status" value="1"/>
</dbReference>
<protein>
    <submittedName>
        <fullName evidence="9">Auxin efflux carrier</fullName>
    </submittedName>
</protein>
<reference evidence="9" key="1">
    <citation type="submission" date="2020-06" db="EMBL/GenBank/DDBJ databases">
        <title>Characterization of fructooligosaccharide metabolism and fructooligosaccharide-degrading enzymes in human commensal butyrate producers.</title>
        <authorList>
            <person name="Tanno H."/>
            <person name="Fujii T."/>
            <person name="Hirano K."/>
            <person name="Maeno S."/>
            <person name="Tonozuka T."/>
            <person name="Sakamoto M."/>
            <person name="Ohkuma M."/>
            <person name="Tochio T."/>
            <person name="Endo A."/>
        </authorList>
    </citation>
    <scope>NUCLEOTIDE SEQUENCE</scope>
    <source>
        <strain evidence="9">JCM 17466</strain>
    </source>
</reference>
<gene>
    <name evidence="9" type="ORF">ANBU17_05270</name>
</gene>
<evidence type="ECO:0000256" key="2">
    <source>
        <dbReference type="ARBA" id="ARBA00010145"/>
    </source>
</evidence>
<name>A0A916Q768_9FIRM</name>
<feature type="transmembrane region" description="Helical" evidence="8">
    <location>
        <begin position="248"/>
        <end position="269"/>
    </location>
</feature>
<dbReference type="Proteomes" id="UP000613208">
    <property type="component" value="Unassembled WGS sequence"/>
</dbReference>
<keyword evidence="10" id="KW-1185">Reference proteome</keyword>
<feature type="transmembrane region" description="Helical" evidence="8">
    <location>
        <begin position="6"/>
        <end position="27"/>
    </location>
</feature>
<organism evidence="9 10">
    <name type="scientific">Anaerostipes butyraticus</name>
    <dbReference type="NCBI Taxonomy" id="645466"/>
    <lineage>
        <taxon>Bacteria</taxon>
        <taxon>Bacillati</taxon>
        <taxon>Bacillota</taxon>
        <taxon>Clostridia</taxon>
        <taxon>Lachnospirales</taxon>
        <taxon>Lachnospiraceae</taxon>
        <taxon>Anaerostipes</taxon>
    </lineage>
</organism>
<feature type="transmembrane region" description="Helical" evidence="8">
    <location>
        <begin position="39"/>
        <end position="55"/>
    </location>
</feature>
<accession>A0A916Q768</accession>